<evidence type="ECO:0000313" key="5">
    <source>
        <dbReference type="Proteomes" id="UP000245921"/>
    </source>
</evidence>
<dbReference type="SUPFAM" id="SSF53474">
    <property type="entry name" value="alpha/beta-Hydrolases"/>
    <property type="match status" value="1"/>
</dbReference>
<keyword evidence="2" id="KW-0812">Transmembrane</keyword>
<dbReference type="InterPro" id="IPR049492">
    <property type="entry name" value="BD-FAE-like_dom"/>
</dbReference>
<protein>
    <submittedName>
        <fullName evidence="4">Dienelactone hydrolase family protein</fullName>
    </submittedName>
</protein>
<evidence type="ECO:0000259" key="3">
    <source>
        <dbReference type="Pfam" id="PF20434"/>
    </source>
</evidence>
<feature type="transmembrane region" description="Helical" evidence="2">
    <location>
        <begin position="202"/>
        <end position="220"/>
    </location>
</feature>
<feature type="transmembrane region" description="Helical" evidence="2">
    <location>
        <begin position="33"/>
        <end position="54"/>
    </location>
</feature>
<evidence type="ECO:0000256" key="1">
    <source>
        <dbReference type="ARBA" id="ARBA00022801"/>
    </source>
</evidence>
<dbReference type="EMBL" id="QGGI01000007">
    <property type="protein sequence ID" value="PWJ95093.1"/>
    <property type="molecule type" value="Genomic_DNA"/>
</dbReference>
<dbReference type="InterPro" id="IPR050300">
    <property type="entry name" value="GDXG_lipolytic_enzyme"/>
</dbReference>
<dbReference type="GO" id="GO:0016787">
    <property type="term" value="F:hydrolase activity"/>
    <property type="evidence" value="ECO:0007669"/>
    <property type="project" value="UniProtKB-KW"/>
</dbReference>
<dbReference type="Proteomes" id="UP000245921">
    <property type="component" value="Unassembled WGS sequence"/>
</dbReference>
<organism evidence="4 5">
    <name type="scientific">Oceanotoga teriensis</name>
    <dbReference type="NCBI Taxonomy" id="515440"/>
    <lineage>
        <taxon>Bacteria</taxon>
        <taxon>Thermotogati</taxon>
        <taxon>Thermotogota</taxon>
        <taxon>Thermotogae</taxon>
        <taxon>Petrotogales</taxon>
        <taxon>Petrotogaceae</taxon>
        <taxon>Oceanotoga</taxon>
    </lineage>
</organism>
<dbReference type="RefSeq" id="WP_109604628.1">
    <property type="nucleotide sequence ID" value="NZ_QGGI01000007.1"/>
</dbReference>
<evidence type="ECO:0000256" key="2">
    <source>
        <dbReference type="SAM" id="Phobius"/>
    </source>
</evidence>
<feature type="transmembrane region" description="Helical" evidence="2">
    <location>
        <begin position="66"/>
        <end position="85"/>
    </location>
</feature>
<keyword evidence="1 4" id="KW-0378">Hydrolase</keyword>
<dbReference type="Gene3D" id="3.40.50.1820">
    <property type="entry name" value="alpha/beta hydrolase"/>
    <property type="match status" value="1"/>
</dbReference>
<keyword evidence="2" id="KW-1133">Transmembrane helix</keyword>
<dbReference type="Pfam" id="PF20434">
    <property type="entry name" value="BD-FAE"/>
    <property type="match status" value="1"/>
</dbReference>
<feature type="transmembrane region" description="Helical" evidence="2">
    <location>
        <begin position="169"/>
        <end position="190"/>
    </location>
</feature>
<evidence type="ECO:0000313" key="4">
    <source>
        <dbReference type="EMBL" id="PWJ95093.1"/>
    </source>
</evidence>
<feature type="transmembrane region" description="Helical" evidence="2">
    <location>
        <begin position="97"/>
        <end position="117"/>
    </location>
</feature>
<proteinExistence type="predicted"/>
<comment type="caution">
    <text evidence="4">The sequence shown here is derived from an EMBL/GenBank/DDBJ whole genome shotgun (WGS) entry which is preliminary data.</text>
</comment>
<dbReference type="InterPro" id="IPR029058">
    <property type="entry name" value="AB_hydrolase_fold"/>
</dbReference>
<dbReference type="AlphaFoldDB" id="A0AA45HIV8"/>
<feature type="transmembrane region" description="Helical" evidence="2">
    <location>
        <begin position="7"/>
        <end position="27"/>
    </location>
</feature>
<name>A0AA45HIV8_9BACT</name>
<keyword evidence="5" id="KW-1185">Reference proteome</keyword>
<feature type="transmembrane region" description="Helical" evidence="2">
    <location>
        <begin position="138"/>
        <end position="157"/>
    </location>
</feature>
<keyword evidence="2" id="KW-0472">Membrane</keyword>
<feature type="domain" description="BD-FAE-like" evidence="3">
    <location>
        <begin position="287"/>
        <end position="433"/>
    </location>
</feature>
<gene>
    <name evidence="4" type="ORF">C7380_10748</name>
</gene>
<accession>A0AA45HIV8</accession>
<reference evidence="4 5" key="1">
    <citation type="submission" date="2018-05" db="EMBL/GenBank/DDBJ databases">
        <title>Genomic Encyclopedia of Type Strains, Phase IV (KMG-IV): sequencing the most valuable type-strain genomes for metagenomic binning, comparative biology and taxonomic classification.</title>
        <authorList>
            <person name="Goeker M."/>
        </authorList>
    </citation>
    <scope>NUCLEOTIDE SEQUENCE [LARGE SCALE GENOMIC DNA]</scope>
    <source>
        <strain evidence="4 5">DSM 24906</strain>
    </source>
</reference>
<sequence length="529" mass="61606">MRRQINQISLLLNILCIIYPILRIYYPNQIIEIIATITIPFTLLLNYFIVYLYNFKRLKAYKYPRIFLKTSIIGLLMIIAGNFLKGASYSSQIKQTWHIWTIIYIGYYSIFISAIYNNIKTLGYNKYFIKINNSKKNIIKNLISLIYILMIIAITIITYTKIYVSTIEMIIPELSITFAIITIPLGLLIYSTNPKSEINKKISVIFIIIFSILLTIPLIANLTNINKIDLKFSNTFGNQQNSKFRKVHFSFTDYLLGIKIPEIEIKKDITYYKDTKGYENNIELKFDAYIPKNKNKENPVIIRIHGGSWVGGNKGFYNMLQINKYFASQGYTVFDIQYGLTNTSIFSKNSEKIKNRTGNFTIDDMIKHIGYFTKYLEQNKQKYNADTSKVIISGGSSGGQLATAIALSYENEKYKNWYDQNIKIKGIIPLYPAYTIASKIGIEGEKELISPEKLINKNNIPILIYQGTKDTFVPEEIIKQFEKKYSENNKIMTIYFPYSGHANDIYFEGYYNQIFLYYMERFIQYSISK</sequence>
<dbReference type="PANTHER" id="PTHR48081">
    <property type="entry name" value="AB HYDROLASE SUPERFAMILY PROTEIN C4A8.06C"/>
    <property type="match status" value="1"/>
</dbReference>